<dbReference type="EMBL" id="BSYO01000034">
    <property type="protein sequence ID" value="GMH28304.1"/>
    <property type="molecule type" value="Genomic_DNA"/>
</dbReference>
<keyword evidence="3" id="KW-1185">Reference proteome</keyword>
<accession>A0AAD3Y5S7</accession>
<organism evidence="2 3">
    <name type="scientific">Nepenthes gracilis</name>
    <name type="common">Slender pitcher plant</name>
    <dbReference type="NCBI Taxonomy" id="150966"/>
    <lineage>
        <taxon>Eukaryota</taxon>
        <taxon>Viridiplantae</taxon>
        <taxon>Streptophyta</taxon>
        <taxon>Embryophyta</taxon>
        <taxon>Tracheophyta</taxon>
        <taxon>Spermatophyta</taxon>
        <taxon>Magnoliopsida</taxon>
        <taxon>eudicotyledons</taxon>
        <taxon>Gunneridae</taxon>
        <taxon>Pentapetalae</taxon>
        <taxon>Caryophyllales</taxon>
        <taxon>Nepenthaceae</taxon>
        <taxon>Nepenthes</taxon>
    </lineage>
</organism>
<dbReference type="AlphaFoldDB" id="A0AAD3Y5S7"/>
<protein>
    <submittedName>
        <fullName evidence="2">Uncharacterized protein</fullName>
    </submittedName>
</protein>
<reference evidence="2" key="1">
    <citation type="submission" date="2023-05" db="EMBL/GenBank/DDBJ databases">
        <title>Nepenthes gracilis genome sequencing.</title>
        <authorList>
            <person name="Fukushima K."/>
        </authorList>
    </citation>
    <scope>NUCLEOTIDE SEQUENCE</scope>
    <source>
        <strain evidence="2">SING2019-196</strain>
    </source>
</reference>
<sequence length="102" mass="11647">MDRDRGNALGERGFEESGEHIIGWWRECSTGSERLRTHDQEFRIVGTGIPRGNENPKQPQLGNYSPPWVGNKPSTIARARQWNHGGYVPQEREMGVWSKVTD</sequence>
<proteinExistence type="predicted"/>
<evidence type="ECO:0000313" key="2">
    <source>
        <dbReference type="EMBL" id="GMH28304.1"/>
    </source>
</evidence>
<dbReference type="Proteomes" id="UP001279734">
    <property type="component" value="Unassembled WGS sequence"/>
</dbReference>
<name>A0AAD3Y5S7_NEPGR</name>
<evidence type="ECO:0000313" key="3">
    <source>
        <dbReference type="Proteomes" id="UP001279734"/>
    </source>
</evidence>
<evidence type="ECO:0000256" key="1">
    <source>
        <dbReference type="SAM" id="MobiDB-lite"/>
    </source>
</evidence>
<comment type="caution">
    <text evidence="2">The sequence shown here is derived from an EMBL/GenBank/DDBJ whole genome shotgun (WGS) entry which is preliminary data.</text>
</comment>
<feature type="region of interest" description="Disordered" evidence="1">
    <location>
        <begin position="46"/>
        <end position="70"/>
    </location>
</feature>
<gene>
    <name evidence="2" type="ORF">Nepgr_030147</name>
</gene>